<dbReference type="GO" id="GO:0005737">
    <property type="term" value="C:cytoplasm"/>
    <property type="evidence" value="ECO:0007669"/>
    <property type="project" value="TreeGrafter"/>
</dbReference>
<dbReference type="PRINTS" id="PR00098">
    <property type="entry name" value="CPSASE"/>
</dbReference>
<evidence type="ECO:0000256" key="18">
    <source>
        <dbReference type="ARBA" id="ARBA00062056"/>
    </source>
</evidence>
<gene>
    <name evidence="19 22" type="primary">carB</name>
    <name evidence="22" type="ORF">C2L80_10635</name>
</gene>
<dbReference type="CDD" id="cd01424">
    <property type="entry name" value="MGS_CPS_II"/>
    <property type="match status" value="1"/>
</dbReference>
<comment type="catalytic activity">
    <reaction evidence="15 19">
        <text>hydrogencarbonate + NH4(+) + 2 ATP = carbamoyl phosphate + 2 ADP + phosphate + 2 H(+)</text>
        <dbReference type="Rhea" id="RHEA:18029"/>
        <dbReference type="ChEBI" id="CHEBI:15378"/>
        <dbReference type="ChEBI" id="CHEBI:17544"/>
        <dbReference type="ChEBI" id="CHEBI:28938"/>
        <dbReference type="ChEBI" id="CHEBI:30616"/>
        <dbReference type="ChEBI" id="CHEBI:43474"/>
        <dbReference type="ChEBI" id="CHEBI:58228"/>
        <dbReference type="ChEBI" id="CHEBI:456216"/>
        <dbReference type="EC" id="6.3.4.16"/>
    </reaction>
</comment>
<dbReference type="FunFam" id="3.30.1490.20:FF:000001">
    <property type="entry name" value="Carbamoyl-phosphate synthase large chain"/>
    <property type="match status" value="1"/>
</dbReference>
<feature type="binding site" evidence="19">
    <location>
        <position position="756"/>
    </location>
    <ligand>
        <name>ATP</name>
        <dbReference type="ChEBI" id="CHEBI:30616"/>
        <label>2</label>
    </ligand>
</feature>
<comment type="function">
    <text evidence="17 19">Large subunit of the glutamine-dependent carbamoyl phosphate synthetase (CPSase). CPSase catalyzes the formation of carbamoyl phosphate from the ammonia moiety of glutamine, carbonate, and phosphate donated by ATP, constituting the first step of 2 biosynthetic pathways, one leading to arginine and/or urea and the other to pyrimidine nucleotides. The large subunit (synthetase) binds the substrates ammonia (free or transferred from glutamine from the small subunit), hydrogencarbonate and ATP and carries out an ATP-coupled ligase reaction, activating hydrogencarbonate by forming carboxy phosphate which reacts with ammonia to form carbamoyl phosphate.</text>
</comment>
<dbReference type="GO" id="GO:0046872">
    <property type="term" value="F:metal ion binding"/>
    <property type="evidence" value="ECO:0007669"/>
    <property type="project" value="UniProtKB-KW"/>
</dbReference>
<feature type="binding site" evidence="19">
    <location>
        <position position="789"/>
    </location>
    <ligand>
        <name>ATP</name>
        <dbReference type="ChEBI" id="CHEBI:30616"/>
        <label>2</label>
    </ligand>
</feature>
<dbReference type="GO" id="GO:0004087">
    <property type="term" value="F:carbamoyl-phosphate synthase (ammonia) activity"/>
    <property type="evidence" value="ECO:0007669"/>
    <property type="project" value="UniProtKB-EC"/>
</dbReference>
<feature type="binding site" evidence="19">
    <location>
        <position position="841"/>
    </location>
    <ligand>
        <name>Mn(2+)</name>
        <dbReference type="ChEBI" id="CHEBI:29035"/>
        <label>4</label>
    </ligand>
</feature>
<evidence type="ECO:0000256" key="9">
    <source>
        <dbReference type="ARBA" id="ARBA00022737"/>
    </source>
</evidence>
<dbReference type="NCBIfam" id="TIGR01369">
    <property type="entry name" value="CPSaseII_lrg"/>
    <property type="match status" value="1"/>
</dbReference>
<feature type="binding site" evidence="19">
    <location>
        <position position="129"/>
    </location>
    <ligand>
        <name>ATP</name>
        <dbReference type="ChEBI" id="CHEBI:30616"/>
        <label>1</label>
    </ligand>
</feature>
<feature type="binding site" evidence="19">
    <location>
        <position position="787"/>
    </location>
    <ligand>
        <name>ATP</name>
        <dbReference type="ChEBI" id="CHEBI:30616"/>
        <label>2</label>
    </ligand>
</feature>
<keyword evidence="7 19" id="KW-0028">Amino-acid biosynthesis</keyword>
<evidence type="ECO:0000256" key="5">
    <source>
        <dbReference type="ARBA" id="ARBA00022571"/>
    </source>
</evidence>
<accession>A0A2K2U352</accession>
<dbReference type="InterPro" id="IPR005479">
    <property type="entry name" value="CPAse_ATP-bd"/>
</dbReference>
<organism evidence="22 23">
    <name type="scientific">Rubneribacter badeniensis</name>
    <dbReference type="NCBI Taxonomy" id="2070688"/>
    <lineage>
        <taxon>Bacteria</taxon>
        <taxon>Bacillati</taxon>
        <taxon>Actinomycetota</taxon>
        <taxon>Coriobacteriia</taxon>
        <taxon>Eggerthellales</taxon>
        <taxon>Eggerthellaceae</taxon>
        <taxon>Rubneribacter</taxon>
    </lineage>
</organism>
<dbReference type="EC" id="6.3.4.16" evidence="19"/>
<evidence type="ECO:0000256" key="17">
    <source>
        <dbReference type="ARBA" id="ARBA00057223"/>
    </source>
</evidence>
<dbReference type="InterPro" id="IPR036897">
    <property type="entry name" value="CarbamoylP_synth_lsu_oligo_sf"/>
</dbReference>
<comment type="subunit">
    <text evidence="18 19">Composed of two chains; the small (or glutamine) chain promotes the hydrolysis of glutamine to ammonia, which is used by the large (or ammonia) chain to synthesize carbamoyl phosphate. Tetramer of heterodimers (alpha,beta)4.</text>
</comment>
<reference evidence="22 23" key="1">
    <citation type="journal article" date="2018" name="Int. J. Syst. Evol. Microbiol.">
        <title>Rubneribacter badeniensis gen. nov., sp. nov. and Enteroscipio rubneri gen. nov., sp. nov., new members of the Eggerthellaceae isolated from human faeces.</title>
        <authorList>
            <person name="Danylec N."/>
            <person name="Gobl A."/>
            <person name="Stoll D.A."/>
            <person name="Hetzer B."/>
            <person name="Kulling S.E."/>
            <person name="Huch M."/>
        </authorList>
    </citation>
    <scope>NUCLEOTIDE SEQUENCE [LARGE SCALE GENOMIC DNA]</scope>
    <source>
        <strain evidence="22 23">ResAG-85</strain>
    </source>
</reference>
<dbReference type="PANTHER" id="PTHR11405:SF53">
    <property type="entry name" value="CARBAMOYL-PHOSPHATE SYNTHASE [AMMONIA], MITOCHONDRIAL"/>
    <property type="match status" value="1"/>
</dbReference>
<dbReference type="SMART" id="SM01096">
    <property type="entry name" value="CPSase_L_D3"/>
    <property type="match status" value="1"/>
</dbReference>
<comment type="domain">
    <text evidence="19">The large subunit is composed of 2 ATP-grasp domains that are involved in binding the 2 ATP molecules needed for carbamoyl phosphate synthesis. The N-terminal ATP-grasp domain (referred to as the carboxyphosphate synthetic component) catalyzes the ATP-dependent phosphorylation of hydrogencarbonate to carboxyphosphate and the subsequent nucleophilic attack by ammonia to form a carbamate intermediate. The C-terminal ATP-grasp domain (referred to as the carbamoyl phosphate synthetic component) then catalyzes the phosphorylation of carbamate with the second ATP to form the end product carbamoyl phosphate. The reactive and unstable enzyme intermediates are sequentially channeled from one active site to the next through the interior of the protein over a distance of at least 96 A.</text>
</comment>
<dbReference type="NCBIfam" id="NF009455">
    <property type="entry name" value="PRK12815.1"/>
    <property type="match status" value="1"/>
</dbReference>
<dbReference type="FunFam" id="3.40.50.20:FF:000003">
    <property type="entry name" value="Carbamoyl-phosphate synthase large chain"/>
    <property type="match status" value="1"/>
</dbReference>
<dbReference type="GO" id="GO:0005524">
    <property type="term" value="F:ATP binding"/>
    <property type="evidence" value="ECO:0007669"/>
    <property type="project" value="UniProtKB-UniRule"/>
</dbReference>
<sequence>MPQRDDIKTILVIGSGPIVIGQACEFDYSGAQACKVLKADGYRVVLVNSNPATIMTDPELADRTYVEPITASFVERVIERERPDALLPTLGGQTGLNTAVELAKSGVLSKYGVEMIGCDLEAIERGEDRKLFNDCMAELGIETARSGYAYSVADAEAIVDEIGYPVVLRPSFTLGGAGGGIAHDHDELALIVSQGLELSPAGEVLVEESIEGWKEFEMEVMRDHAGNGIIVCSIENFDAMGVHTGDSITVAPAQTLSDVEYQRMRAASLAILEKIGVETGGSNVQFAVNPDNGRMIVIEMNPRVSRSSALASKATGFPIAKAAAKLAVGYTLDEIVNDITKATPACFEPSIDYCVVKVPRFAFEKFQGTDDTLSTRMKAVGEIMSIGRTFEEALGKALRSLENGRAGLGADGCGDEGAAADAELEDLVCRPTADRIFYLAEALRRGWTVERASAVSHIEPFFVARMADIVRVQENLRGTRLDELNADAFRLLKRYGLSDAQIAHLTGSDELTVRTCRKMLHVVPAFKTVDTCAAEFPSTTAYHYKTYDADETEVAPKTRRRAMILGAGPNRIGQGIEFDYCCVHASYALAEAGFETIMVNCNPETVSTDYDTSDKLYFEPLTFEDVMDIVDVEQPDGVVVTLGGQTPLKLANALAEAGVPIMGTSPEAIDLAEDRDRFSAILDELSIAYPAAGMASTFEEACAVADQIGFPLLVRPSYVLGGRGMGIVYDGAQLEKYMTEAAKITPDHPVYLDRFLEGAVEVDLDALCDGDEVYVGGVLEHIEEAGIHSGDSACCTPPFALSEAIVSQLRATARRLALRIGVVGLINIQFAIKDQMIYIIEANPRASRTVPFVSKATGVPLAKCAARIMAGEKIAGLGLPHDERRLEHFSVKEAVMPFGRFPGTDTVLGPEMKSTGEVMGIARNFPAAYAKTQLAIDYDLPREGTVFVSVCDRDKRAVVPIARDIERLGFHIVATGGTARALRAAGIECEEVKKVHEGSPNVIDRIVGGEIAFMINTPFGHATRADGYELRLEAVKHGVTHVTNLSAAQAMVAGMEVARDRGLGIAALQDLPQWEPATAQG</sequence>
<feature type="binding site" evidence="19">
    <location>
        <position position="208"/>
    </location>
    <ligand>
        <name>ATP</name>
        <dbReference type="ChEBI" id="CHEBI:30616"/>
        <label>1</label>
    </ligand>
</feature>
<dbReference type="Pfam" id="PF02786">
    <property type="entry name" value="CPSase_L_D2"/>
    <property type="match status" value="2"/>
</dbReference>
<dbReference type="FunFam" id="3.30.470.20:FF:000013">
    <property type="entry name" value="Carbamoyl-phosphate synthase large chain"/>
    <property type="match status" value="1"/>
</dbReference>
<feature type="binding site" evidence="19">
    <location>
        <position position="210"/>
    </location>
    <ligand>
        <name>ATP</name>
        <dbReference type="ChEBI" id="CHEBI:30616"/>
        <label>1</label>
    </ligand>
</feature>
<dbReference type="Pfam" id="PF02787">
    <property type="entry name" value="CPSase_L_D3"/>
    <property type="match status" value="1"/>
</dbReference>
<evidence type="ECO:0000256" key="11">
    <source>
        <dbReference type="ARBA" id="ARBA00022840"/>
    </source>
</evidence>
<feature type="binding site" evidence="19">
    <location>
        <position position="829"/>
    </location>
    <ligand>
        <name>Mg(2+)</name>
        <dbReference type="ChEBI" id="CHEBI:18420"/>
        <label>3</label>
    </ligand>
</feature>
<dbReference type="Gene3D" id="3.30.470.20">
    <property type="entry name" value="ATP-grasp fold, B domain"/>
    <property type="match status" value="2"/>
</dbReference>
<evidence type="ECO:0000259" key="20">
    <source>
        <dbReference type="PROSITE" id="PS50975"/>
    </source>
</evidence>
<dbReference type="SMART" id="SM00851">
    <property type="entry name" value="MGS"/>
    <property type="match status" value="1"/>
</dbReference>
<evidence type="ECO:0000256" key="10">
    <source>
        <dbReference type="ARBA" id="ARBA00022741"/>
    </source>
</evidence>
<dbReference type="RefSeq" id="WP_103263184.1">
    <property type="nucleotide sequence ID" value="NZ_PPEL01000075.1"/>
</dbReference>
<dbReference type="SUPFAM" id="SSF56059">
    <property type="entry name" value="Glutathione synthetase ATP-binding domain-like"/>
    <property type="match status" value="2"/>
</dbReference>
<keyword evidence="11 19" id="KW-0067">ATP-binding</keyword>
<keyword evidence="23" id="KW-1185">Reference proteome</keyword>
<dbReference type="InterPro" id="IPR058047">
    <property type="entry name" value="CPSase_preATP-grasp"/>
</dbReference>
<evidence type="ECO:0000256" key="16">
    <source>
        <dbReference type="ARBA" id="ARBA00048816"/>
    </source>
</evidence>
<feature type="region of interest" description="Carboxyphosphate synthetic domain" evidence="19">
    <location>
        <begin position="1"/>
        <end position="402"/>
    </location>
</feature>
<dbReference type="EC" id="6.3.5.5" evidence="19"/>
<feature type="binding site" evidence="19">
    <location>
        <position position="761"/>
    </location>
    <ligand>
        <name>ATP</name>
        <dbReference type="ChEBI" id="CHEBI:30616"/>
        <label>2</label>
    </ligand>
</feature>
<dbReference type="Proteomes" id="UP000236488">
    <property type="component" value="Unassembled WGS sequence"/>
</dbReference>
<feature type="domain" description="ATP-grasp" evidence="20">
    <location>
        <begin position="679"/>
        <end position="870"/>
    </location>
</feature>
<protein>
    <recommendedName>
        <fullName evidence="19">Carbamoyl phosphate synthase large chain</fullName>
        <ecNumber evidence="19">6.3.4.16</ecNumber>
        <ecNumber evidence="19">6.3.5.5</ecNumber>
    </recommendedName>
    <alternativeName>
        <fullName evidence="19">Carbamoyl phosphate synthetase ammonia chain</fullName>
    </alternativeName>
</protein>
<evidence type="ECO:0000256" key="2">
    <source>
        <dbReference type="ARBA" id="ARBA00004812"/>
    </source>
</evidence>
<evidence type="ECO:0000256" key="6">
    <source>
        <dbReference type="ARBA" id="ARBA00022598"/>
    </source>
</evidence>
<dbReference type="InterPro" id="IPR005480">
    <property type="entry name" value="CPSase_lsu_oligo"/>
</dbReference>
<dbReference type="InterPro" id="IPR016185">
    <property type="entry name" value="PreATP-grasp_dom_sf"/>
</dbReference>
<dbReference type="InterPro" id="IPR011607">
    <property type="entry name" value="MGS-like_dom"/>
</dbReference>
<feature type="binding site" evidence="19">
    <location>
        <position position="285"/>
    </location>
    <ligand>
        <name>ATP</name>
        <dbReference type="ChEBI" id="CHEBI:30616"/>
        <label>1</label>
    </ligand>
</feature>
<dbReference type="PROSITE" id="PS51257">
    <property type="entry name" value="PROKAR_LIPOPROTEIN"/>
    <property type="match status" value="1"/>
</dbReference>
<dbReference type="FunFam" id="3.40.50.20:FF:000001">
    <property type="entry name" value="Carbamoyl-phosphate synthase large chain"/>
    <property type="match status" value="1"/>
</dbReference>
<dbReference type="InterPro" id="IPR005483">
    <property type="entry name" value="CPSase_dom"/>
</dbReference>
<feature type="binding site" evidence="19">
    <location>
        <position position="215"/>
    </location>
    <ligand>
        <name>ATP</name>
        <dbReference type="ChEBI" id="CHEBI:30616"/>
        <label>1</label>
    </ligand>
</feature>
<feature type="binding site" evidence="19">
    <location>
        <position position="843"/>
    </location>
    <ligand>
        <name>Mn(2+)</name>
        <dbReference type="ChEBI" id="CHEBI:29035"/>
        <label>4</label>
    </ligand>
</feature>
<feature type="region of interest" description="Carbamoyl phosphate synthetic domain" evidence="19">
    <location>
        <begin position="555"/>
        <end position="937"/>
    </location>
</feature>
<feature type="binding site" evidence="19">
    <location>
        <position position="715"/>
    </location>
    <ligand>
        <name>ATP</name>
        <dbReference type="ChEBI" id="CHEBI:30616"/>
        <label>2</label>
    </ligand>
</feature>
<evidence type="ECO:0000256" key="15">
    <source>
        <dbReference type="ARBA" id="ARBA00047359"/>
    </source>
</evidence>
<comment type="similarity">
    <text evidence="4 19">Belongs to the CarB family.</text>
</comment>
<dbReference type="HAMAP" id="MF_01210_B">
    <property type="entry name" value="CPSase_L_chain_B"/>
    <property type="match status" value="1"/>
</dbReference>
<evidence type="ECO:0000256" key="8">
    <source>
        <dbReference type="ARBA" id="ARBA00022723"/>
    </source>
</evidence>
<dbReference type="GO" id="GO:0044205">
    <property type="term" value="P:'de novo' UMP biosynthetic process"/>
    <property type="evidence" value="ECO:0007669"/>
    <property type="project" value="UniProtKB-UniRule"/>
</dbReference>
<feature type="binding site" evidence="19">
    <location>
        <position position="301"/>
    </location>
    <ligand>
        <name>Mn(2+)</name>
        <dbReference type="ChEBI" id="CHEBI:29035"/>
        <label>2</label>
    </ligand>
</feature>
<feature type="binding site" evidence="19">
    <location>
        <position position="241"/>
    </location>
    <ligand>
        <name>ATP</name>
        <dbReference type="ChEBI" id="CHEBI:30616"/>
        <label>1</label>
    </ligand>
</feature>
<dbReference type="PROSITE" id="PS00866">
    <property type="entry name" value="CPSASE_1"/>
    <property type="match status" value="2"/>
</dbReference>
<dbReference type="PROSITE" id="PS00867">
    <property type="entry name" value="CPSASE_2"/>
    <property type="match status" value="2"/>
</dbReference>
<feature type="binding site" evidence="19">
    <location>
        <position position="841"/>
    </location>
    <ligand>
        <name>Mg(2+)</name>
        <dbReference type="ChEBI" id="CHEBI:18420"/>
        <label>3</label>
    </ligand>
</feature>
<dbReference type="Gene3D" id="3.40.50.20">
    <property type="match status" value="2"/>
</dbReference>
<feature type="binding site" evidence="19">
    <location>
        <position position="786"/>
    </location>
    <ligand>
        <name>ATP</name>
        <dbReference type="ChEBI" id="CHEBI:30616"/>
        <label>2</label>
    </ligand>
</feature>
<dbReference type="InterPro" id="IPR033937">
    <property type="entry name" value="MGS_CPS_CarB"/>
</dbReference>
<feature type="binding site" evidence="19">
    <location>
        <position position="175"/>
    </location>
    <ligand>
        <name>ATP</name>
        <dbReference type="ChEBI" id="CHEBI:30616"/>
        <label>1</label>
    </ligand>
</feature>
<dbReference type="PANTHER" id="PTHR11405">
    <property type="entry name" value="CARBAMOYLTRANSFERASE FAMILY MEMBER"/>
    <property type="match status" value="1"/>
</dbReference>
<evidence type="ECO:0000256" key="12">
    <source>
        <dbReference type="ARBA" id="ARBA00022842"/>
    </source>
</evidence>
<feature type="binding site" evidence="19">
    <location>
        <position position="299"/>
    </location>
    <ligand>
        <name>Mn(2+)</name>
        <dbReference type="ChEBI" id="CHEBI:29035"/>
        <label>1</label>
    </ligand>
</feature>
<evidence type="ECO:0000256" key="4">
    <source>
        <dbReference type="ARBA" id="ARBA00009799"/>
    </source>
</evidence>
<feature type="binding site" evidence="19">
    <location>
        <position position="299"/>
    </location>
    <ligand>
        <name>ATP</name>
        <dbReference type="ChEBI" id="CHEBI:30616"/>
        <label>1</label>
    </ligand>
</feature>
<dbReference type="InterPro" id="IPR006275">
    <property type="entry name" value="CPSase_lsu"/>
</dbReference>
<feature type="binding site" evidence="19">
    <location>
        <position position="788"/>
    </location>
    <ligand>
        <name>ATP</name>
        <dbReference type="ChEBI" id="CHEBI:30616"/>
        <label>2</label>
    </ligand>
</feature>
<feature type="binding site" evidence="19">
    <location>
        <position position="841"/>
    </location>
    <ligand>
        <name>Mg(2+)</name>
        <dbReference type="ChEBI" id="CHEBI:18420"/>
        <label>4</label>
    </ligand>
</feature>
<evidence type="ECO:0000313" key="22">
    <source>
        <dbReference type="EMBL" id="PNV64682.1"/>
    </source>
</evidence>
<evidence type="ECO:0000256" key="1">
    <source>
        <dbReference type="ARBA" id="ARBA00001936"/>
    </source>
</evidence>
<dbReference type="Pfam" id="PF25596">
    <property type="entry name" value="CPSase_L_D1"/>
    <property type="match status" value="2"/>
</dbReference>
<feature type="binding site" evidence="19">
    <location>
        <position position="754"/>
    </location>
    <ligand>
        <name>ATP</name>
        <dbReference type="ChEBI" id="CHEBI:30616"/>
        <label>2</label>
    </ligand>
</feature>
<proteinExistence type="inferred from homology"/>
<feature type="binding site" evidence="19">
    <location>
        <position position="843"/>
    </location>
    <ligand>
        <name>Mg(2+)</name>
        <dbReference type="ChEBI" id="CHEBI:18420"/>
        <label>4</label>
    </ligand>
</feature>
<feature type="region of interest" description="Allosteric domain" evidence="19">
    <location>
        <begin position="938"/>
        <end position="1081"/>
    </location>
</feature>
<dbReference type="UniPathway" id="UPA00068">
    <property type="reaction ID" value="UER00171"/>
</dbReference>
<dbReference type="HAMAP" id="MF_01210_A">
    <property type="entry name" value="CPSase_L_chain_A"/>
    <property type="match status" value="1"/>
</dbReference>
<comment type="pathway">
    <text evidence="2 19">Pyrimidine metabolism; UMP biosynthesis via de novo pathway; (S)-dihydroorotate from bicarbonate: step 1/3.</text>
</comment>
<dbReference type="AlphaFoldDB" id="A0A2K2U352"/>
<feature type="binding site" evidence="19">
    <location>
        <position position="829"/>
    </location>
    <ligand>
        <name>Mn(2+)</name>
        <dbReference type="ChEBI" id="CHEBI:29035"/>
        <label>3</label>
    </ligand>
</feature>
<evidence type="ECO:0000313" key="23">
    <source>
        <dbReference type="Proteomes" id="UP000236488"/>
    </source>
</evidence>
<dbReference type="PROSITE" id="PS50975">
    <property type="entry name" value="ATP_GRASP"/>
    <property type="match status" value="2"/>
</dbReference>
<evidence type="ECO:0000256" key="14">
    <source>
        <dbReference type="ARBA" id="ARBA00023211"/>
    </source>
</evidence>
<feature type="binding site" evidence="19">
    <location>
        <position position="829"/>
    </location>
    <ligand>
        <name>ATP</name>
        <dbReference type="ChEBI" id="CHEBI:30616"/>
        <label>2</label>
    </ligand>
</feature>
<comment type="pathway">
    <text evidence="3 19">Amino-acid biosynthesis; L-arginine biosynthesis; carbamoyl phosphate from bicarbonate: step 1/1.</text>
</comment>
<dbReference type="SUPFAM" id="SSF52440">
    <property type="entry name" value="PreATP-grasp domain"/>
    <property type="match status" value="2"/>
</dbReference>
<feature type="domain" description="ATP-grasp" evidence="20">
    <location>
        <begin position="133"/>
        <end position="328"/>
    </location>
</feature>
<keyword evidence="10 19" id="KW-0547">Nucleotide-binding</keyword>
<dbReference type="InterPro" id="IPR011761">
    <property type="entry name" value="ATP-grasp"/>
</dbReference>
<feature type="binding site" evidence="19">
    <location>
        <position position="299"/>
    </location>
    <ligand>
        <name>Mg(2+)</name>
        <dbReference type="ChEBI" id="CHEBI:18420"/>
        <label>2</label>
    </ligand>
</feature>
<feature type="binding site" evidence="19">
    <location>
        <position position="841"/>
    </location>
    <ligand>
        <name>ATP</name>
        <dbReference type="ChEBI" id="CHEBI:30616"/>
        <label>2</label>
    </ligand>
</feature>
<dbReference type="InterPro" id="IPR036914">
    <property type="entry name" value="MGS-like_dom_sf"/>
</dbReference>
<dbReference type="EMBL" id="PPEL01000075">
    <property type="protein sequence ID" value="PNV64682.1"/>
    <property type="molecule type" value="Genomic_DNA"/>
</dbReference>
<dbReference type="Gene3D" id="3.40.50.1380">
    <property type="entry name" value="Methylglyoxal synthase-like domain"/>
    <property type="match status" value="1"/>
</dbReference>
<dbReference type="UniPathway" id="UPA00070">
    <property type="reaction ID" value="UER00115"/>
</dbReference>
<evidence type="ECO:0000256" key="7">
    <source>
        <dbReference type="ARBA" id="ARBA00022605"/>
    </source>
</evidence>
<comment type="catalytic activity">
    <reaction evidence="16 19">
        <text>hydrogencarbonate + L-glutamine + 2 ATP + H2O = carbamoyl phosphate + L-glutamate + 2 ADP + phosphate + 2 H(+)</text>
        <dbReference type="Rhea" id="RHEA:18633"/>
        <dbReference type="ChEBI" id="CHEBI:15377"/>
        <dbReference type="ChEBI" id="CHEBI:15378"/>
        <dbReference type="ChEBI" id="CHEBI:17544"/>
        <dbReference type="ChEBI" id="CHEBI:29985"/>
        <dbReference type="ChEBI" id="CHEBI:30616"/>
        <dbReference type="ChEBI" id="CHEBI:43474"/>
        <dbReference type="ChEBI" id="CHEBI:58228"/>
        <dbReference type="ChEBI" id="CHEBI:58359"/>
        <dbReference type="ChEBI" id="CHEBI:456216"/>
        <dbReference type="EC" id="6.3.5.5"/>
    </reaction>
</comment>
<keyword evidence="13 19" id="KW-0665">Pyrimidine biosynthesis</keyword>
<keyword evidence="9 19" id="KW-0677">Repeat</keyword>
<dbReference type="Pfam" id="PF02142">
    <property type="entry name" value="MGS"/>
    <property type="match status" value="1"/>
</dbReference>
<feature type="binding site" evidence="19">
    <location>
        <position position="841"/>
    </location>
    <ligand>
        <name>Mn(2+)</name>
        <dbReference type="ChEBI" id="CHEBI:29035"/>
        <label>3</label>
    </ligand>
</feature>
<comment type="caution">
    <text evidence="19">Lacks conserved residue(s) required for the propagation of feature annotation.</text>
</comment>
<feature type="binding site" evidence="19">
    <location>
        <position position="242"/>
    </location>
    <ligand>
        <name>ATP</name>
        <dbReference type="ChEBI" id="CHEBI:30616"/>
        <label>1</label>
    </ligand>
</feature>
<feature type="binding site" evidence="19">
    <location>
        <position position="169"/>
    </location>
    <ligand>
        <name>ATP</name>
        <dbReference type="ChEBI" id="CHEBI:30616"/>
        <label>1</label>
    </ligand>
</feature>
<feature type="binding site" evidence="19">
    <location>
        <position position="299"/>
    </location>
    <ligand>
        <name>Mn(2+)</name>
        <dbReference type="ChEBI" id="CHEBI:29035"/>
        <label>2</label>
    </ligand>
</feature>
<keyword evidence="6 19" id="KW-0436">Ligase</keyword>
<evidence type="ECO:0000256" key="3">
    <source>
        <dbReference type="ARBA" id="ARBA00005077"/>
    </source>
</evidence>
<evidence type="ECO:0000259" key="21">
    <source>
        <dbReference type="PROSITE" id="PS51855"/>
    </source>
</evidence>
<feature type="binding site" evidence="19">
    <location>
        <position position="301"/>
    </location>
    <ligand>
        <name>Mg(2+)</name>
        <dbReference type="ChEBI" id="CHEBI:18420"/>
        <label>2</label>
    </ligand>
</feature>
<feature type="binding site" evidence="19">
    <location>
        <position position="285"/>
    </location>
    <ligand>
        <name>Mn(2+)</name>
        <dbReference type="ChEBI" id="CHEBI:29035"/>
        <label>1</label>
    </ligand>
</feature>
<evidence type="ECO:0000256" key="19">
    <source>
        <dbReference type="HAMAP-Rule" id="MF_01210"/>
    </source>
</evidence>
<dbReference type="FunFam" id="3.30.470.20:FF:000007">
    <property type="entry name" value="Carbamoyl-phosphate synthase large chain"/>
    <property type="match status" value="1"/>
</dbReference>
<keyword evidence="14" id="KW-0464">Manganese</keyword>
<dbReference type="PROSITE" id="PS51855">
    <property type="entry name" value="MGS"/>
    <property type="match status" value="1"/>
</dbReference>
<feature type="binding site" evidence="19">
    <location>
        <position position="285"/>
    </location>
    <ligand>
        <name>Mg(2+)</name>
        <dbReference type="ChEBI" id="CHEBI:18420"/>
        <label>1</label>
    </ligand>
</feature>
<evidence type="ECO:0000256" key="13">
    <source>
        <dbReference type="ARBA" id="ARBA00022975"/>
    </source>
</evidence>
<dbReference type="Gene3D" id="1.10.1030.10">
    <property type="entry name" value="Carbamoyl-phosphate synthetase, large subunit oligomerisation domain"/>
    <property type="match status" value="1"/>
</dbReference>
<dbReference type="SUPFAM" id="SSF48108">
    <property type="entry name" value="Carbamoyl phosphate synthetase, large subunit connection domain"/>
    <property type="match status" value="1"/>
</dbReference>
<comment type="cofactor">
    <cofactor evidence="19">
        <name>Mg(2+)</name>
        <dbReference type="ChEBI" id="CHEBI:18420"/>
    </cofactor>
    <cofactor evidence="19">
        <name>Mn(2+)</name>
        <dbReference type="ChEBI" id="CHEBI:29035"/>
    </cofactor>
    <text evidence="19">Binds 4 Mg(2+) or Mn(2+) ions per subunit.</text>
</comment>
<dbReference type="FunFam" id="1.10.1030.10:FF:000002">
    <property type="entry name" value="Carbamoyl-phosphate synthase large chain"/>
    <property type="match status" value="1"/>
</dbReference>
<feature type="binding site" evidence="19">
    <location>
        <position position="299"/>
    </location>
    <ligand>
        <name>Mg(2+)</name>
        <dbReference type="ChEBI" id="CHEBI:18420"/>
        <label>1</label>
    </ligand>
</feature>
<dbReference type="GO" id="GO:0006541">
    <property type="term" value="P:glutamine metabolic process"/>
    <property type="evidence" value="ECO:0007669"/>
    <property type="project" value="TreeGrafter"/>
</dbReference>
<feature type="domain" description="MGS-like" evidence="21">
    <location>
        <begin position="938"/>
        <end position="1081"/>
    </location>
</feature>
<feature type="binding site" evidence="19">
    <location>
        <position position="243"/>
    </location>
    <ligand>
        <name>ATP</name>
        <dbReference type="ChEBI" id="CHEBI:30616"/>
        <label>1</label>
    </ligand>
</feature>
<comment type="cofactor">
    <cofactor evidence="1">
        <name>Mn(2+)</name>
        <dbReference type="ChEBI" id="CHEBI:29035"/>
    </cofactor>
</comment>
<dbReference type="GO" id="GO:0004088">
    <property type="term" value="F:carbamoyl-phosphate synthase (glutamine-hydrolyzing) activity"/>
    <property type="evidence" value="ECO:0007669"/>
    <property type="project" value="UniProtKB-UniRule"/>
</dbReference>
<name>A0A2K2U352_9ACTN</name>
<comment type="caution">
    <text evidence="22">The sequence shown here is derived from an EMBL/GenBank/DDBJ whole genome shotgun (WGS) entry which is preliminary data.</text>
</comment>
<dbReference type="SUPFAM" id="SSF52335">
    <property type="entry name" value="Methylglyoxal synthase-like"/>
    <property type="match status" value="1"/>
</dbReference>
<feature type="binding site" evidence="19">
    <location>
        <position position="176"/>
    </location>
    <ligand>
        <name>ATP</name>
        <dbReference type="ChEBI" id="CHEBI:30616"/>
        <label>1</label>
    </ligand>
</feature>
<keyword evidence="8" id="KW-0479">Metal-binding</keyword>
<dbReference type="NCBIfam" id="NF003671">
    <property type="entry name" value="PRK05294.1"/>
    <property type="match status" value="1"/>
</dbReference>
<keyword evidence="5 19" id="KW-0055">Arginine biosynthesis</keyword>
<dbReference type="GO" id="GO:0006526">
    <property type="term" value="P:L-arginine biosynthetic process"/>
    <property type="evidence" value="ECO:0007669"/>
    <property type="project" value="UniProtKB-UniRule"/>
</dbReference>
<keyword evidence="12" id="KW-0460">Magnesium</keyword>